<accession>A0A7W5ZQQ0</accession>
<sequence>MRLVLNAVRNKLIHRVCAVVHNGKKYDKNYTPVLA</sequence>
<reference evidence="1 2" key="1">
    <citation type="submission" date="2020-08" db="EMBL/GenBank/DDBJ databases">
        <title>Genomic Encyclopedia of Type Strains, Phase IV (KMG-IV): sequencing the most valuable type-strain genomes for metagenomic binning, comparative biology and taxonomic classification.</title>
        <authorList>
            <person name="Goeker M."/>
        </authorList>
    </citation>
    <scope>NUCLEOTIDE SEQUENCE [LARGE SCALE GENOMIC DNA]</scope>
    <source>
        <strain evidence="1 2">DSM 17976</strain>
    </source>
</reference>
<proteinExistence type="predicted"/>
<name>A0A7W5ZQQ0_9BACT</name>
<evidence type="ECO:0000313" key="2">
    <source>
        <dbReference type="Proteomes" id="UP000541352"/>
    </source>
</evidence>
<organism evidence="1 2">
    <name type="scientific">Runella defluvii</name>
    <dbReference type="NCBI Taxonomy" id="370973"/>
    <lineage>
        <taxon>Bacteria</taxon>
        <taxon>Pseudomonadati</taxon>
        <taxon>Bacteroidota</taxon>
        <taxon>Cytophagia</taxon>
        <taxon>Cytophagales</taxon>
        <taxon>Spirosomataceae</taxon>
        <taxon>Runella</taxon>
    </lineage>
</organism>
<comment type="caution">
    <text evidence="1">The sequence shown here is derived from an EMBL/GenBank/DDBJ whole genome shotgun (WGS) entry which is preliminary data.</text>
</comment>
<keyword evidence="2" id="KW-1185">Reference proteome</keyword>
<gene>
    <name evidence="1" type="ORF">FHS57_005926</name>
</gene>
<dbReference type="Proteomes" id="UP000541352">
    <property type="component" value="Unassembled WGS sequence"/>
</dbReference>
<evidence type="ECO:0000313" key="1">
    <source>
        <dbReference type="EMBL" id="MBB3841897.1"/>
    </source>
</evidence>
<protein>
    <recommendedName>
        <fullName evidence="3">IS110 family transposase</fullName>
    </recommendedName>
</protein>
<evidence type="ECO:0008006" key="3">
    <source>
        <dbReference type="Google" id="ProtNLM"/>
    </source>
</evidence>
<dbReference type="EMBL" id="JACIBY010000022">
    <property type="protein sequence ID" value="MBB3841897.1"/>
    <property type="molecule type" value="Genomic_DNA"/>
</dbReference>
<dbReference type="AlphaFoldDB" id="A0A7W5ZQQ0"/>